<dbReference type="RefSeq" id="WP_183986824.1">
    <property type="nucleotide sequence ID" value="NZ_JACIEV010000011.1"/>
</dbReference>
<reference evidence="1 2" key="1">
    <citation type="submission" date="2020-08" db="EMBL/GenBank/DDBJ databases">
        <title>Genomic Encyclopedia of Type Strains, Phase IV (KMG-IV): sequencing the most valuable type-strain genomes for metagenomic binning, comparative biology and taxonomic classification.</title>
        <authorList>
            <person name="Goeker M."/>
        </authorList>
    </citation>
    <scope>NUCLEOTIDE SEQUENCE [LARGE SCALE GENOMIC DNA]</scope>
    <source>
        <strain evidence="1 2">YC6723</strain>
    </source>
</reference>
<keyword evidence="2" id="KW-1185">Reference proteome</keyword>
<evidence type="ECO:0000313" key="1">
    <source>
        <dbReference type="EMBL" id="MBB4155384.1"/>
    </source>
</evidence>
<name>A0A840FI57_9SPHN</name>
<gene>
    <name evidence="1" type="ORF">GGQ80_003304</name>
</gene>
<protein>
    <submittedName>
        <fullName evidence="1">Uncharacterized protein</fullName>
    </submittedName>
</protein>
<comment type="caution">
    <text evidence="1">The sequence shown here is derived from an EMBL/GenBank/DDBJ whole genome shotgun (WGS) entry which is preliminary data.</text>
</comment>
<accession>A0A840FI57</accession>
<dbReference type="AlphaFoldDB" id="A0A840FI57"/>
<proteinExistence type="predicted"/>
<organism evidence="1 2">
    <name type="scientific">Sphingomonas jinjuensis</name>
    <dbReference type="NCBI Taxonomy" id="535907"/>
    <lineage>
        <taxon>Bacteria</taxon>
        <taxon>Pseudomonadati</taxon>
        <taxon>Pseudomonadota</taxon>
        <taxon>Alphaproteobacteria</taxon>
        <taxon>Sphingomonadales</taxon>
        <taxon>Sphingomonadaceae</taxon>
        <taxon>Sphingomonas</taxon>
    </lineage>
</organism>
<dbReference type="EMBL" id="JACIEV010000011">
    <property type="protein sequence ID" value="MBB4155384.1"/>
    <property type="molecule type" value="Genomic_DNA"/>
</dbReference>
<evidence type="ECO:0000313" key="2">
    <source>
        <dbReference type="Proteomes" id="UP000529795"/>
    </source>
</evidence>
<dbReference type="Proteomes" id="UP000529795">
    <property type="component" value="Unassembled WGS sequence"/>
</dbReference>
<sequence>MIAVMLPSVKRMERKIVPVVTDTKWAPVANVARMIDKIFESVGRTVVASPGQGG</sequence>